<dbReference type="GO" id="GO:0008966">
    <property type="term" value="F:phosphoglucosamine mutase activity"/>
    <property type="evidence" value="ECO:0007669"/>
    <property type="project" value="UniProtKB-UniRule"/>
</dbReference>
<organism evidence="12 13">
    <name type="scientific">Methanosarcina siciliae T4/M</name>
    <dbReference type="NCBI Taxonomy" id="1434120"/>
    <lineage>
        <taxon>Archaea</taxon>
        <taxon>Methanobacteriati</taxon>
        <taxon>Methanobacteriota</taxon>
        <taxon>Stenosarchaea group</taxon>
        <taxon>Methanomicrobia</taxon>
        <taxon>Methanosarcinales</taxon>
        <taxon>Methanosarcinaceae</taxon>
        <taxon>Methanosarcina</taxon>
    </lineage>
</organism>
<dbReference type="InterPro" id="IPR005845">
    <property type="entry name" value="A-D-PHexomutase_a/b/a-II"/>
</dbReference>
<protein>
    <recommendedName>
        <fullName evidence="6">Probable phosphoglucosamine mutase</fullName>
        <ecNumber evidence="6">5.4.2.10</ecNumber>
    </recommendedName>
</protein>
<dbReference type="SUPFAM" id="SSF55957">
    <property type="entry name" value="Phosphoglucomutase, C-terminal domain"/>
    <property type="match status" value="1"/>
</dbReference>
<dbReference type="InterPro" id="IPR016066">
    <property type="entry name" value="A-D-PHexomutase_CS"/>
</dbReference>
<keyword evidence="3 6" id="KW-0479">Metal-binding</keyword>
<dbReference type="EC" id="5.4.2.10" evidence="6"/>
<dbReference type="Gene3D" id="3.30.310.50">
    <property type="entry name" value="Alpha-D-phosphohexomutase, C-terminal domain"/>
    <property type="match status" value="1"/>
</dbReference>
<dbReference type="SUPFAM" id="SSF53738">
    <property type="entry name" value="Phosphoglucomutase, first 3 domains"/>
    <property type="match status" value="3"/>
</dbReference>
<feature type="domain" description="Alpha-D-phosphohexomutase alpha/beta/alpha" evidence="11">
    <location>
        <begin position="286"/>
        <end position="387"/>
    </location>
</feature>
<dbReference type="InterPro" id="IPR016055">
    <property type="entry name" value="A-D-PHexomutase_a/b/a-I/II/III"/>
</dbReference>
<sequence length="473" mass="51781">MIVRTENFGSGPDFQDYKSNNRIWDFRTKRDLTKYGVGFMKLFGSSGIRGIVNKEVTPELALQIGLVLGSRKKTAVIGRDPRVSAPMIEHALVAGLTAAGCDVTKVGMVTTPTLAYAAREYECGVMVTASHNPSEYVGIKLWNPDGMAFDSAQQEEIEDAIENGNFLRVTWDLIGNVAEDENAIRSHIDLIERLVGNSKLRVVLDCGCGAGSTITPYLLQELGCQVITLNSQPDGHFPARNPEPNDQNLSLLKKAVVAFEADLGIAHDGDADRMMAVDEKGNFISGDELLAIFGRFECGGEKEAVVVPVDTSMMVDDYLEGSEIIRTRVGDVYVAEGIKQYGAIYGGEPSGSWIFPRISYCPDGIYAAAKLVEIVRKKKLSELRAELPVYATKRGALPCANEKKAELMEKVKTKLEPLGKVLDIDGIRVELENGWVLVRPSGTETKVRITAEARENVDEIYGMAEKIVKEALK</sequence>
<dbReference type="PANTHER" id="PTHR43771">
    <property type="entry name" value="PHOSPHOMANNOMUTASE"/>
    <property type="match status" value="1"/>
</dbReference>
<feature type="binding site" evidence="6">
    <location>
        <position position="270"/>
    </location>
    <ligand>
        <name>Mg(2+)</name>
        <dbReference type="ChEBI" id="CHEBI:18420"/>
    </ligand>
</feature>
<gene>
    <name evidence="6" type="primary">glmM</name>
    <name evidence="12" type="ORF">MSSIT_1194</name>
</gene>
<dbReference type="AlphaFoldDB" id="A0A0E3P330"/>
<evidence type="ECO:0000256" key="6">
    <source>
        <dbReference type="HAMAP-Rule" id="MF_01554"/>
    </source>
</evidence>
<evidence type="ECO:0000259" key="9">
    <source>
        <dbReference type="Pfam" id="PF02878"/>
    </source>
</evidence>
<evidence type="ECO:0000259" key="8">
    <source>
        <dbReference type="Pfam" id="PF00408"/>
    </source>
</evidence>
<feature type="binding site" description="via phosphate group" evidence="6">
    <location>
        <position position="130"/>
    </location>
    <ligand>
        <name>Mg(2+)</name>
        <dbReference type="ChEBI" id="CHEBI:18420"/>
    </ligand>
</feature>
<keyword evidence="13" id="KW-1185">Reference proteome</keyword>
<dbReference type="EMBL" id="CP009506">
    <property type="protein sequence ID" value="AKB27913.1"/>
    <property type="molecule type" value="Genomic_DNA"/>
</dbReference>
<evidence type="ECO:0000313" key="13">
    <source>
        <dbReference type="Proteomes" id="UP000033111"/>
    </source>
</evidence>
<comment type="similarity">
    <text evidence="1 6 7">Belongs to the phosphohexose mutase family.</text>
</comment>
<feature type="domain" description="Alpha-D-phosphohexomutase alpha/beta/alpha" evidence="9">
    <location>
        <begin position="41"/>
        <end position="166"/>
    </location>
</feature>
<evidence type="ECO:0000256" key="7">
    <source>
        <dbReference type="RuleBase" id="RU004326"/>
    </source>
</evidence>
<dbReference type="Pfam" id="PF02879">
    <property type="entry name" value="PGM_PMM_II"/>
    <property type="match status" value="1"/>
</dbReference>
<evidence type="ECO:0000256" key="4">
    <source>
        <dbReference type="ARBA" id="ARBA00022842"/>
    </source>
</evidence>
<accession>A0A0E3P330</accession>
<dbReference type="HAMAP" id="MF_01554_A">
    <property type="entry name" value="GlmM_A"/>
    <property type="match status" value="1"/>
</dbReference>
<keyword evidence="5 6" id="KW-0413">Isomerase</keyword>
<dbReference type="InterPro" id="IPR005843">
    <property type="entry name" value="A-D-PHexomutase_C"/>
</dbReference>
<dbReference type="InterPro" id="IPR005841">
    <property type="entry name" value="Alpha-D-phosphohexomutase_SF"/>
</dbReference>
<feature type="domain" description="Alpha-D-phosphohexomutase C-terminal" evidence="8">
    <location>
        <begin position="398"/>
        <end position="468"/>
    </location>
</feature>
<dbReference type="InterPro" id="IPR005846">
    <property type="entry name" value="A-D-PHexomutase_a/b/a-III"/>
</dbReference>
<dbReference type="FunFam" id="3.30.310.50:FF:000009">
    <property type="entry name" value="Probable phosphoglucosamine mutase"/>
    <property type="match status" value="1"/>
</dbReference>
<dbReference type="Pfam" id="PF00408">
    <property type="entry name" value="PGM_PMM_IV"/>
    <property type="match status" value="1"/>
</dbReference>
<dbReference type="CDD" id="cd03087">
    <property type="entry name" value="PGM_like1"/>
    <property type="match status" value="1"/>
</dbReference>
<dbReference type="PROSITE" id="PS00710">
    <property type="entry name" value="PGM_PMM"/>
    <property type="match status" value="1"/>
</dbReference>
<evidence type="ECO:0000256" key="5">
    <source>
        <dbReference type="ARBA" id="ARBA00023235"/>
    </source>
</evidence>
<evidence type="ECO:0000313" key="12">
    <source>
        <dbReference type="EMBL" id="AKB27913.1"/>
    </source>
</evidence>
<evidence type="ECO:0000256" key="3">
    <source>
        <dbReference type="ARBA" id="ARBA00022723"/>
    </source>
</evidence>
<feature type="domain" description="Alpha-D-phosphohexomutase alpha/beta/alpha" evidence="10">
    <location>
        <begin position="187"/>
        <end position="281"/>
    </location>
</feature>
<dbReference type="InterPro" id="IPR024086">
    <property type="entry name" value="GlmM_arc-type"/>
</dbReference>
<dbReference type="PRINTS" id="PR00509">
    <property type="entry name" value="PGMPMM"/>
</dbReference>
<proteinExistence type="inferred from homology"/>
<evidence type="ECO:0000259" key="11">
    <source>
        <dbReference type="Pfam" id="PF02880"/>
    </source>
</evidence>
<dbReference type="NCBIfam" id="TIGR03990">
    <property type="entry name" value="Arch_GlmM"/>
    <property type="match status" value="1"/>
</dbReference>
<feature type="active site" description="Phosphoserine intermediate" evidence="6">
    <location>
        <position position="130"/>
    </location>
</feature>
<dbReference type="InterPro" id="IPR036900">
    <property type="entry name" value="A-D-PHexomutase_C_sf"/>
</dbReference>
<dbReference type="FunFam" id="3.40.120.10:FF:000003">
    <property type="entry name" value="Phosphoglucosamine mutase"/>
    <property type="match status" value="1"/>
</dbReference>
<comment type="cofactor">
    <cofactor evidence="6">
        <name>Mg(2+)</name>
        <dbReference type="ChEBI" id="CHEBI:18420"/>
    </cofactor>
    <text evidence="6">Binds 1 Mg(2+) ion per subunit.</text>
</comment>
<dbReference type="Pfam" id="PF02878">
    <property type="entry name" value="PGM_PMM_I"/>
    <property type="match status" value="1"/>
</dbReference>
<dbReference type="InterPro" id="IPR005844">
    <property type="entry name" value="A-D-PHexomutase_a/b/a-I"/>
</dbReference>
<evidence type="ECO:0000259" key="10">
    <source>
        <dbReference type="Pfam" id="PF02879"/>
    </source>
</evidence>
<dbReference type="Gene3D" id="3.40.120.10">
    <property type="entry name" value="Alpha-D-Glucose-1,6-Bisphosphate, subunit A, domain 3"/>
    <property type="match status" value="3"/>
</dbReference>
<dbReference type="FunFam" id="3.40.120.10:FF:000001">
    <property type="entry name" value="Phosphoglucosamine mutase"/>
    <property type="match status" value="1"/>
</dbReference>
<dbReference type="Pfam" id="PF02880">
    <property type="entry name" value="PGM_PMM_III"/>
    <property type="match status" value="1"/>
</dbReference>
<dbReference type="GO" id="GO:0005975">
    <property type="term" value="P:carbohydrate metabolic process"/>
    <property type="evidence" value="ECO:0007669"/>
    <property type="project" value="InterPro"/>
</dbReference>
<reference evidence="12 13" key="1">
    <citation type="submission" date="2014-07" db="EMBL/GenBank/DDBJ databases">
        <title>Methanogenic archaea and the global carbon cycle.</title>
        <authorList>
            <person name="Henriksen J.R."/>
            <person name="Luke J."/>
            <person name="Reinhart S."/>
            <person name="Benedict M.N."/>
            <person name="Youngblut N.D."/>
            <person name="Metcalf M.E."/>
            <person name="Whitaker R.J."/>
            <person name="Metcalf W.W."/>
        </authorList>
    </citation>
    <scope>NUCLEOTIDE SEQUENCE [LARGE SCALE GENOMIC DNA]</scope>
    <source>
        <strain evidence="12 13">T4/M</strain>
    </source>
</reference>
<comment type="catalytic activity">
    <reaction evidence="6">
        <text>alpha-D-glucosamine 1-phosphate = D-glucosamine 6-phosphate</text>
        <dbReference type="Rhea" id="RHEA:23424"/>
        <dbReference type="ChEBI" id="CHEBI:58516"/>
        <dbReference type="ChEBI" id="CHEBI:58725"/>
        <dbReference type="EC" id="5.4.2.10"/>
    </reaction>
</comment>
<keyword evidence="4 6" id="KW-0460">Magnesium</keyword>
<feature type="binding site" evidence="6">
    <location>
        <position position="268"/>
    </location>
    <ligand>
        <name>Mg(2+)</name>
        <dbReference type="ChEBI" id="CHEBI:18420"/>
    </ligand>
</feature>
<evidence type="ECO:0000256" key="2">
    <source>
        <dbReference type="ARBA" id="ARBA00022553"/>
    </source>
</evidence>
<dbReference type="GO" id="GO:0000287">
    <property type="term" value="F:magnesium ion binding"/>
    <property type="evidence" value="ECO:0007669"/>
    <property type="project" value="UniProtKB-UniRule"/>
</dbReference>
<dbReference type="PATRIC" id="fig|1434120.4.peg.1518"/>
<keyword evidence="2 6" id="KW-0597">Phosphoprotein</keyword>
<name>A0A0E3P330_9EURY</name>
<evidence type="ECO:0000256" key="1">
    <source>
        <dbReference type="ARBA" id="ARBA00010231"/>
    </source>
</evidence>
<dbReference type="PANTHER" id="PTHR43771:SF1">
    <property type="entry name" value="PHOSPHOMANNOMUTASE"/>
    <property type="match status" value="1"/>
</dbReference>
<comment type="PTM">
    <text evidence="6">Activated by phosphorylation.</text>
</comment>
<feature type="modified residue" description="Phosphoserine" evidence="6">
    <location>
        <position position="130"/>
    </location>
</feature>
<feature type="binding site" evidence="6">
    <location>
        <position position="272"/>
    </location>
    <ligand>
        <name>Mg(2+)</name>
        <dbReference type="ChEBI" id="CHEBI:18420"/>
    </ligand>
</feature>
<dbReference type="HOGENOM" id="CLU_016950_7_1_2"/>
<dbReference type="InterPro" id="IPR023666">
    <property type="entry name" value="GlmM_arc"/>
</dbReference>
<dbReference type="KEGG" id="msw:MSSIT_1194"/>
<comment type="function">
    <text evidence="6">Catalyzes the conversion of glucosamine-6-phosphate to glucosamine-1-phosphate.</text>
</comment>
<dbReference type="Proteomes" id="UP000033111">
    <property type="component" value="Chromosome"/>
</dbReference>